<dbReference type="Proteomes" id="UP000029444">
    <property type="component" value="Unassembled WGS sequence"/>
</dbReference>
<comment type="caution">
    <text evidence="3">The sequence shown here is derived from an EMBL/GenBank/DDBJ whole genome shotgun (WGS) entry which is preliminary data.</text>
</comment>
<sequence length="302" mass="33776">MAQVNSLKSLNRESADVSKSDLFSVAPQLLLEEEGFNTRGAFCEDYYERPDIKAGIRSLADAYKRGDYVPPIIVKVRDGNVFVREGHRRRRAILLAISEGADIRKIQVLEHKGDEAEQTLLIATSNDGLPLTPLEKAVIYGRLANWGWSDQEIAERVSRTAEHVRQAKALLELPLELKQMIQANEVAATYASELFREHGEAAVQVLKEAKAGEGEEKPKKLTRKKVEKKSSPKMGKKVVEAMHKSVSSLTKRLDTIKEDGDTFTLTLTRDDVEELQALREKLAELEGEPEGQASENQQELSL</sequence>
<dbReference type="eggNOG" id="COG1475">
    <property type="taxonomic scope" value="Bacteria"/>
</dbReference>
<evidence type="ECO:0000259" key="2">
    <source>
        <dbReference type="Pfam" id="PF17762"/>
    </source>
</evidence>
<feature type="compositionally biased region" description="Polar residues" evidence="1">
    <location>
        <begin position="293"/>
        <end position="302"/>
    </location>
</feature>
<dbReference type="PANTHER" id="PTHR33375">
    <property type="entry name" value="CHROMOSOME-PARTITIONING PROTEIN PARB-RELATED"/>
    <property type="match status" value="1"/>
</dbReference>
<dbReference type="InterPro" id="IPR041468">
    <property type="entry name" value="HTH_ParB/Spo0J"/>
</dbReference>
<dbReference type="GO" id="GO:0007059">
    <property type="term" value="P:chromosome segregation"/>
    <property type="evidence" value="ECO:0007669"/>
    <property type="project" value="TreeGrafter"/>
</dbReference>
<dbReference type="CDD" id="cd16387">
    <property type="entry name" value="ParB_N_Srx"/>
    <property type="match status" value="1"/>
</dbReference>
<dbReference type="RefSeq" id="WP_035234726.1">
    <property type="nucleotide sequence ID" value="NZ_ARXV01000018.1"/>
</dbReference>
<dbReference type="GO" id="GO:0005694">
    <property type="term" value="C:chromosome"/>
    <property type="evidence" value="ECO:0007669"/>
    <property type="project" value="TreeGrafter"/>
</dbReference>
<dbReference type="EMBL" id="ARXV01000018">
    <property type="protein sequence ID" value="KGD63393.1"/>
    <property type="molecule type" value="Genomic_DNA"/>
</dbReference>
<name>A0A095TLQ8_9GAMM</name>
<feature type="region of interest" description="Disordered" evidence="1">
    <location>
        <begin position="211"/>
        <end position="242"/>
    </location>
</feature>
<keyword evidence="4" id="KW-1185">Reference proteome</keyword>
<accession>A0A095TLQ8</accession>
<dbReference type="SUPFAM" id="SSF109709">
    <property type="entry name" value="KorB DNA-binding domain-like"/>
    <property type="match status" value="1"/>
</dbReference>
<gene>
    <name evidence="3" type="ORF">Y5S_03379</name>
</gene>
<evidence type="ECO:0000313" key="3">
    <source>
        <dbReference type="EMBL" id="KGD63393.1"/>
    </source>
</evidence>
<dbReference type="STRING" id="1177154.Y5S_03379"/>
<dbReference type="GO" id="GO:0045881">
    <property type="term" value="P:positive regulation of sporulation resulting in formation of a cellular spore"/>
    <property type="evidence" value="ECO:0007669"/>
    <property type="project" value="TreeGrafter"/>
</dbReference>
<dbReference type="OrthoDB" id="6197524at2"/>
<protein>
    <submittedName>
        <fullName evidence="3">ParB-like partition protein</fullName>
    </submittedName>
</protein>
<dbReference type="Gene3D" id="1.10.10.2830">
    <property type="match status" value="1"/>
</dbReference>
<dbReference type="PANTHER" id="PTHR33375:SF1">
    <property type="entry name" value="CHROMOSOME-PARTITIONING PROTEIN PARB-RELATED"/>
    <property type="match status" value="1"/>
</dbReference>
<dbReference type="AlphaFoldDB" id="A0A095TLQ8"/>
<feature type="domain" description="ParB/Spo0J HTH" evidence="2">
    <location>
        <begin position="131"/>
        <end position="209"/>
    </location>
</feature>
<feature type="region of interest" description="Disordered" evidence="1">
    <location>
        <begin position="283"/>
        <end position="302"/>
    </location>
</feature>
<evidence type="ECO:0000313" key="4">
    <source>
        <dbReference type="Proteomes" id="UP000029444"/>
    </source>
</evidence>
<proteinExistence type="predicted"/>
<organism evidence="3 4">
    <name type="scientific">Alcanivorax nanhaiticus</name>
    <dbReference type="NCBI Taxonomy" id="1177154"/>
    <lineage>
        <taxon>Bacteria</taxon>
        <taxon>Pseudomonadati</taxon>
        <taxon>Pseudomonadota</taxon>
        <taxon>Gammaproteobacteria</taxon>
        <taxon>Oceanospirillales</taxon>
        <taxon>Alcanivoracaceae</taxon>
        <taxon>Alcanivorax</taxon>
    </lineage>
</organism>
<reference evidence="3 4" key="1">
    <citation type="submission" date="2012-09" db="EMBL/GenBank/DDBJ databases">
        <title>Genome Sequence of alkane-degrading Bacterium Alcanivorax sp. 19-m-6.</title>
        <authorList>
            <person name="Lai Q."/>
            <person name="Shao Z."/>
        </authorList>
    </citation>
    <scope>NUCLEOTIDE SEQUENCE [LARGE SCALE GENOMIC DNA]</scope>
    <source>
        <strain evidence="3 4">19-m-6</strain>
    </source>
</reference>
<dbReference type="Pfam" id="PF17762">
    <property type="entry name" value="HTH_ParB"/>
    <property type="match status" value="1"/>
</dbReference>
<evidence type="ECO:0000256" key="1">
    <source>
        <dbReference type="SAM" id="MobiDB-lite"/>
    </source>
</evidence>
<dbReference type="InterPro" id="IPR050336">
    <property type="entry name" value="Chromosome_partition/occlusion"/>
</dbReference>
<dbReference type="PATRIC" id="fig|1177154.3.peg.3399"/>